<name>A0ABU6BGX3_9BACL</name>
<keyword evidence="3" id="KW-0479">Metal-binding</keyword>
<evidence type="ECO:0000313" key="8">
    <source>
        <dbReference type="EMBL" id="MEB3750949.1"/>
    </source>
</evidence>
<sequence>MILGAIEAGGTKFVCALGDEQGNIRERAVFPTTTPDETMGRVIDFFRPHNVEAIGIGSFGPVDLRPDSPTYGHITSTPKQAWANFDVVGTLKQAFPVPIGFDTDVNAAALGEQRWGAAQGLDSCLYMTVGTGIGVGAVVEGRLLHGLLHPEMGHMFVRRHPDDAFAGICPYHGDCLEGMASGPALEWRWGKKGAELADRKEVWELEAFYLAQAIANYVLILSPKKVIVGGGVMKQTSILPLVRQRVQELLNGYVQHEAVLENIGEYIVSPGLGDNAGVAGALALAAEQAMRGGRRP</sequence>
<dbReference type="InterPro" id="IPR000600">
    <property type="entry name" value="ROK"/>
</dbReference>
<comment type="similarity">
    <text evidence="2">Belongs to the ROK (NagC/XylR) family.</text>
</comment>
<dbReference type="EC" id="2.7.1.4" evidence="6"/>
<dbReference type="InterPro" id="IPR051804">
    <property type="entry name" value="Carb_Metab_Reg_Kinase/Isom"/>
</dbReference>
<evidence type="ECO:0000256" key="6">
    <source>
        <dbReference type="ARBA" id="ARBA00038887"/>
    </source>
</evidence>
<dbReference type="PANTHER" id="PTHR42742:SF3">
    <property type="entry name" value="FRUCTOKINASE"/>
    <property type="match status" value="1"/>
</dbReference>
<dbReference type="InterPro" id="IPR049874">
    <property type="entry name" value="ROK_cs"/>
</dbReference>
<dbReference type="EMBL" id="JPYA02000002">
    <property type="protein sequence ID" value="MEB3750949.1"/>
    <property type="molecule type" value="Genomic_DNA"/>
</dbReference>
<dbReference type="SUPFAM" id="SSF53067">
    <property type="entry name" value="Actin-like ATPase domain"/>
    <property type="match status" value="1"/>
</dbReference>
<dbReference type="InterPro" id="IPR043129">
    <property type="entry name" value="ATPase_NBD"/>
</dbReference>
<evidence type="ECO:0000256" key="2">
    <source>
        <dbReference type="ARBA" id="ARBA00006479"/>
    </source>
</evidence>
<dbReference type="Gene3D" id="3.30.420.40">
    <property type="match status" value="2"/>
</dbReference>
<dbReference type="Pfam" id="PF00480">
    <property type="entry name" value="ROK"/>
    <property type="match status" value="1"/>
</dbReference>
<keyword evidence="5" id="KW-0460">Magnesium</keyword>
<keyword evidence="4" id="KW-0862">Zinc</keyword>
<comment type="caution">
    <text evidence="8">The sequence shown here is derived from an EMBL/GenBank/DDBJ whole genome shotgun (WGS) entry which is preliminary data.</text>
</comment>
<dbReference type="Proteomes" id="UP000029267">
    <property type="component" value="Unassembled WGS sequence"/>
</dbReference>
<protein>
    <recommendedName>
        <fullName evidence="6">fructokinase</fullName>
        <ecNumber evidence="6">2.7.1.4</ecNumber>
    </recommendedName>
</protein>
<dbReference type="RefSeq" id="WP_033018416.1">
    <property type="nucleotide sequence ID" value="NZ_JPYA02000002.1"/>
</dbReference>
<evidence type="ECO:0000256" key="3">
    <source>
        <dbReference type="ARBA" id="ARBA00022723"/>
    </source>
</evidence>
<gene>
    <name evidence="8" type="ORF">EP10_001790</name>
</gene>
<dbReference type="GO" id="GO:0008865">
    <property type="term" value="F:fructokinase activity"/>
    <property type="evidence" value="ECO:0007669"/>
    <property type="project" value="UniProtKB-EC"/>
</dbReference>
<dbReference type="CDD" id="cd24067">
    <property type="entry name" value="ASKHA_NBD_ROK_BsFRK-like"/>
    <property type="match status" value="1"/>
</dbReference>
<evidence type="ECO:0000256" key="4">
    <source>
        <dbReference type="ARBA" id="ARBA00022833"/>
    </source>
</evidence>
<reference evidence="8 9" key="1">
    <citation type="journal article" date="2014" name="Genome Announc.">
        <title>Draft Genome Sequence of Geobacillus icigianus Strain G1w1T Isolated from Hot Springs in the Valley of Geysers, Kamchatka (Russian Federation).</title>
        <authorList>
            <person name="Bryanskaya A.V."/>
            <person name="Rozanov A.S."/>
            <person name="Logacheva M.D."/>
            <person name="Kotenko A.V."/>
            <person name="Peltek S.E."/>
        </authorList>
    </citation>
    <scope>NUCLEOTIDE SEQUENCE [LARGE SCALE GENOMIC DNA]</scope>
    <source>
        <strain evidence="8 9">G1w1</strain>
    </source>
</reference>
<keyword evidence="9" id="KW-1185">Reference proteome</keyword>
<comment type="catalytic activity">
    <reaction evidence="7">
        <text>D-fructose + ATP = D-fructose 6-phosphate + ADP + H(+)</text>
        <dbReference type="Rhea" id="RHEA:16125"/>
        <dbReference type="ChEBI" id="CHEBI:15378"/>
        <dbReference type="ChEBI" id="CHEBI:30616"/>
        <dbReference type="ChEBI" id="CHEBI:37721"/>
        <dbReference type="ChEBI" id="CHEBI:61527"/>
        <dbReference type="ChEBI" id="CHEBI:456216"/>
        <dbReference type="EC" id="2.7.1.4"/>
    </reaction>
</comment>
<evidence type="ECO:0000256" key="7">
    <source>
        <dbReference type="ARBA" id="ARBA00048451"/>
    </source>
</evidence>
<keyword evidence="8" id="KW-0808">Transferase</keyword>
<organism evidence="8 9">
    <name type="scientific">Geobacillus icigianus</name>
    <dbReference type="NCBI Taxonomy" id="1430331"/>
    <lineage>
        <taxon>Bacteria</taxon>
        <taxon>Bacillati</taxon>
        <taxon>Bacillota</taxon>
        <taxon>Bacilli</taxon>
        <taxon>Bacillales</taxon>
        <taxon>Anoxybacillaceae</taxon>
        <taxon>Geobacillus</taxon>
    </lineage>
</organism>
<evidence type="ECO:0000256" key="1">
    <source>
        <dbReference type="ARBA" id="ARBA00001946"/>
    </source>
</evidence>
<dbReference type="PROSITE" id="PS01125">
    <property type="entry name" value="ROK"/>
    <property type="match status" value="1"/>
</dbReference>
<dbReference type="PANTHER" id="PTHR42742">
    <property type="entry name" value="TRANSCRIPTIONAL REPRESSOR MPRA"/>
    <property type="match status" value="1"/>
</dbReference>
<comment type="cofactor">
    <cofactor evidence="1">
        <name>Mg(2+)</name>
        <dbReference type="ChEBI" id="CHEBI:18420"/>
    </cofactor>
</comment>
<evidence type="ECO:0000256" key="5">
    <source>
        <dbReference type="ARBA" id="ARBA00022842"/>
    </source>
</evidence>
<evidence type="ECO:0000313" key="9">
    <source>
        <dbReference type="Proteomes" id="UP000029267"/>
    </source>
</evidence>
<proteinExistence type="inferred from homology"/>
<accession>A0ABU6BGX3</accession>